<keyword evidence="5 6" id="KW-0472">Membrane</keyword>
<evidence type="ECO:0000256" key="5">
    <source>
        <dbReference type="ARBA" id="ARBA00023136"/>
    </source>
</evidence>
<evidence type="ECO:0000313" key="8">
    <source>
        <dbReference type="Proteomes" id="UP001159364"/>
    </source>
</evidence>
<name>A0AAV8SJF2_9ROSI</name>
<evidence type="ECO:0000256" key="6">
    <source>
        <dbReference type="SAM" id="Phobius"/>
    </source>
</evidence>
<dbReference type="AlphaFoldDB" id="A0AAV8SJF2"/>
<dbReference type="SMART" id="SM01398">
    <property type="entry name" value="Cornichon"/>
    <property type="match status" value="1"/>
</dbReference>
<proteinExistence type="inferred from homology"/>
<keyword evidence="8" id="KW-1185">Reference proteome</keyword>
<accession>A0AAV8SJF2</accession>
<dbReference type="GO" id="GO:0016020">
    <property type="term" value="C:membrane"/>
    <property type="evidence" value="ECO:0007669"/>
    <property type="project" value="UniProtKB-SubCell"/>
</dbReference>
<comment type="subcellular location">
    <subcellularLocation>
        <location evidence="1">Membrane</location>
        <topology evidence="1">Multi-pass membrane protein</topology>
    </subcellularLocation>
</comment>
<comment type="caution">
    <text evidence="7">The sequence shown here is derived from an EMBL/GenBank/DDBJ whole genome shotgun (WGS) entry which is preliminary data.</text>
</comment>
<dbReference type="Pfam" id="PF03311">
    <property type="entry name" value="Cornichon"/>
    <property type="match status" value="1"/>
</dbReference>
<dbReference type="PANTHER" id="PTHR12290">
    <property type="entry name" value="CORNICHON-RELATED"/>
    <property type="match status" value="1"/>
</dbReference>
<evidence type="ECO:0000256" key="3">
    <source>
        <dbReference type="ARBA" id="ARBA00022692"/>
    </source>
</evidence>
<gene>
    <name evidence="7" type="ORF">K2173_003791</name>
</gene>
<evidence type="ECO:0000256" key="1">
    <source>
        <dbReference type="ARBA" id="ARBA00004141"/>
    </source>
</evidence>
<protein>
    <recommendedName>
        <fullName evidence="9">Protein cornichon homolog 1</fullName>
    </recommendedName>
</protein>
<evidence type="ECO:0000313" key="7">
    <source>
        <dbReference type="EMBL" id="KAJ8752183.1"/>
    </source>
</evidence>
<keyword evidence="3 6" id="KW-0812">Transmembrane</keyword>
<evidence type="ECO:0000256" key="4">
    <source>
        <dbReference type="ARBA" id="ARBA00022989"/>
    </source>
</evidence>
<evidence type="ECO:0008006" key="9">
    <source>
        <dbReference type="Google" id="ProtNLM"/>
    </source>
</evidence>
<organism evidence="7 8">
    <name type="scientific">Erythroxylum novogranatense</name>
    <dbReference type="NCBI Taxonomy" id="1862640"/>
    <lineage>
        <taxon>Eukaryota</taxon>
        <taxon>Viridiplantae</taxon>
        <taxon>Streptophyta</taxon>
        <taxon>Embryophyta</taxon>
        <taxon>Tracheophyta</taxon>
        <taxon>Spermatophyta</taxon>
        <taxon>Magnoliopsida</taxon>
        <taxon>eudicotyledons</taxon>
        <taxon>Gunneridae</taxon>
        <taxon>Pentapetalae</taxon>
        <taxon>rosids</taxon>
        <taxon>fabids</taxon>
        <taxon>Malpighiales</taxon>
        <taxon>Erythroxylaceae</taxon>
        <taxon>Erythroxylum</taxon>
    </lineage>
</organism>
<comment type="similarity">
    <text evidence="2">Belongs to the cornichon family.</text>
</comment>
<dbReference type="Proteomes" id="UP001159364">
    <property type="component" value="Linkage Group LG10"/>
</dbReference>
<dbReference type="EMBL" id="JAIWQS010000010">
    <property type="protein sequence ID" value="KAJ8752183.1"/>
    <property type="molecule type" value="Genomic_DNA"/>
</dbReference>
<feature type="transmembrane region" description="Helical" evidence="6">
    <location>
        <begin position="55"/>
        <end position="82"/>
    </location>
</feature>
<sequence length="150" mass="17966">MAWYLLFWFFCLLAQLGLLAIIFYELICLTDLEADDLNPFEATALVNKWILPEFFLQWALCIAFLLTGHWFMFLIALPLFCYHVMLLMKRQHLLDVTEVFRNLNFEKKCRIMKLGFYLIFLCIIMIRVIAGSLSLYLYEELDFRSSFLEF</sequence>
<dbReference type="GO" id="GO:0016192">
    <property type="term" value="P:vesicle-mediated transport"/>
    <property type="evidence" value="ECO:0007669"/>
    <property type="project" value="InterPro"/>
</dbReference>
<feature type="transmembrane region" description="Helical" evidence="6">
    <location>
        <begin position="114"/>
        <end position="138"/>
    </location>
</feature>
<dbReference type="InterPro" id="IPR003377">
    <property type="entry name" value="Cornichon"/>
</dbReference>
<keyword evidence="4 6" id="KW-1133">Transmembrane helix</keyword>
<evidence type="ECO:0000256" key="2">
    <source>
        <dbReference type="ARBA" id="ARBA00010095"/>
    </source>
</evidence>
<reference evidence="7 8" key="1">
    <citation type="submission" date="2021-09" db="EMBL/GenBank/DDBJ databases">
        <title>Genomic insights and catalytic innovation underlie evolution of tropane alkaloids biosynthesis.</title>
        <authorList>
            <person name="Wang Y.-J."/>
            <person name="Tian T."/>
            <person name="Huang J.-P."/>
            <person name="Huang S.-X."/>
        </authorList>
    </citation>
    <scope>NUCLEOTIDE SEQUENCE [LARGE SCALE GENOMIC DNA]</scope>
    <source>
        <strain evidence="7">KIB-2018</strain>
        <tissue evidence="7">Leaf</tissue>
    </source>
</reference>